<dbReference type="PANTHER" id="PTHR34322">
    <property type="entry name" value="TRANSPOSASE, Y1_TNP DOMAIN-CONTAINING"/>
    <property type="match status" value="1"/>
</dbReference>
<organism evidence="2 3">
    <name type="scientific">Candidatus Kaiserbacteria bacterium RIFOXYD1_FULL_47_14</name>
    <dbReference type="NCBI Taxonomy" id="1798533"/>
    <lineage>
        <taxon>Bacteria</taxon>
        <taxon>Candidatus Kaiseribacteriota</taxon>
    </lineage>
</organism>
<proteinExistence type="predicted"/>
<comment type="caution">
    <text evidence="2">The sequence shown here is derived from an EMBL/GenBank/DDBJ whole genome shotgun (WGS) entry which is preliminary data.</text>
</comment>
<dbReference type="PANTHER" id="PTHR34322:SF2">
    <property type="entry name" value="TRANSPOSASE IS200-LIKE DOMAIN-CONTAINING PROTEIN"/>
    <property type="match status" value="1"/>
</dbReference>
<feature type="domain" description="Transposase IS200-like" evidence="1">
    <location>
        <begin position="1"/>
        <end position="141"/>
    </location>
</feature>
<name>A0A1F6G5H4_9BACT</name>
<evidence type="ECO:0000259" key="1">
    <source>
        <dbReference type="SMART" id="SM01321"/>
    </source>
</evidence>
<dbReference type="Proteomes" id="UP000176867">
    <property type="component" value="Unassembled WGS sequence"/>
</dbReference>
<evidence type="ECO:0000313" key="2">
    <source>
        <dbReference type="EMBL" id="OGG93370.1"/>
    </source>
</evidence>
<dbReference type="GO" id="GO:0006313">
    <property type="term" value="P:DNA transposition"/>
    <property type="evidence" value="ECO:0007669"/>
    <property type="project" value="InterPro"/>
</dbReference>
<dbReference type="Gene3D" id="3.30.70.1290">
    <property type="entry name" value="Transposase IS200-like"/>
    <property type="match status" value="1"/>
</dbReference>
<dbReference type="InterPro" id="IPR002686">
    <property type="entry name" value="Transposase_17"/>
</dbReference>
<dbReference type="GO" id="GO:0003677">
    <property type="term" value="F:DNA binding"/>
    <property type="evidence" value="ECO:0007669"/>
    <property type="project" value="InterPro"/>
</dbReference>
<dbReference type="STRING" id="1798533.A2609_01625"/>
<protein>
    <recommendedName>
        <fullName evidence="1">Transposase IS200-like domain-containing protein</fullName>
    </recommendedName>
</protein>
<dbReference type="EMBL" id="MFMU01000009">
    <property type="protein sequence ID" value="OGG93370.1"/>
    <property type="molecule type" value="Genomic_DNA"/>
</dbReference>
<dbReference type="InterPro" id="IPR036515">
    <property type="entry name" value="Transposase_17_sf"/>
</dbReference>
<dbReference type="AlphaFoldDB" id="A0A1F6G5H4"/>
<accession>A0A1F6G5H4</accession>
<dbReference type="SUPFAM" id="SSF143422">
    <property type="entry name" value="Transposase IS200-like"/>
    <property type="match status" value="1"/>
</dbReference>
<sequence length="227" mass="27061">MDLYHVLNRGIDGRKLFLDSQDYARFVHNLYEFNDTAPALEFTRRDTHNSNVGFPKPYIRKRKRLVEIHGWHLAKNHYHLLISELIEGGLATFMKKLNIGFANYYNERYRRQGHLFQGKTKKILLARHEHFLYILHYLHLNSLDYFPGAKKWRERDKGIISNIPKILEYLREYRWSSYLDYCGTPNFPSILTTSLFGDALGTNYVSSLKEYLMDRTSEDIDQKLLEY</sequence>
<dbReference type="SMART" id="SM01321">
    <property type="entry name" value="Y1_Tnp"/>
    <property type="match status" value="1"/>
</dbReference>
<reference evidence="2 3" key="1">
    <citation type="journal article" date="2016" name="Nat. Commun.">
        <title>Thousands of microbial genomes shed light on interconnected biogeochemical processes in an aquifer system.</title>
        <authorList>
            <person name="Anantharaman K."/>
            <person name="Brown C.T."/>
            <person name="Hug L.A."/>
            <person name="Sharon I."/>
            <person name="Castelle C.J."/>
            <person name="Probst A.J."/>
            <person name="Thomas B.C."/>
            <person name="Singh A."/>
            <person name="Wilkins M.J."/>
            <person name="Karaoz U."/>
            <person name="Brodie E.L."/>
            <person name="Williams K.H."/>
            <person name="Hubbard S.S."/>
            <person name="Banfield J.F."/>
        </authorList>
    </citation>
    <scope>NUCLEOTIDE SEQUENCE [LARGE SCALE GENOMIC DNA]</scope>
</reference>
<evidence type="ECO:0000313" key="3">
    <source>
        <dbReference type="Proteomes" id="UP000176867"/>
    </source>
</evidence>
<gene>
    <name evidence="2" type="ORF">A2609_01625</name>
</gene>
<dbReference type="GO" id="GO:0004803">
    <property type="term" value="F:transposase activity"/>
    <property type="evidence" value="ECO:0007669"/>
    <property type="project" value="InterPro"/>
</dbReference>